<name>Z9JXF7_9MICO</name>
<dbReference type="AlphaFoldDB" id="Z9JXF7"/>
<evidence type="ECO:0000313" key="1">
    <source>
        <dbReference type="EMBL" id="EWS82481.1"/>
    </source>
</evidence>
<gene>
    <name evidence="1" type="ORF">BF93_12245</name>
</gene>
<protein>
    <submittedName>
        <fullName evidence="1">Uncharacterized protein</fullName>
    </submittedName>
</protein>
<accession>Z9JXF7</accession>
<sequence length="60" mass="6681">MGQPIRSPIRSAWRIDLTIEACKAPPFEVEMPSVVSCSAMGCTDAHPVYSRWIRSSNQSE</sequence>
<organism evidence="1 2">
    <name type="scientific">Brachybacterium phenoliresistens</name>
    <dbReference type="NCBI Taxonomy" id="396014"/>
    <lineage>
        <taxon>Bacteria</taxon>
        <taxon>Bacillati</taxon>
        <taxon>Actinomycetota</taxon>
        <taxon>Actinomycetes</taxon>
        <taxon>Micrococcales</taxon>
        <taxon>Dermabacteraceae</taxon>
        <taxon>Brachybacterium</taxon>
    </lineage>
</organism>
<comment type="caution">
    <text evidence="1">The sequence shown here is derived from an EMBL/GenBank/DDBJ whole genome shotgun (WGS) entry which is preliminary data.</text>
</comment>
<proteinExistence type="predicted"/>
<dbReference type="HOGENOM" id="CLU_2932225_0_0_11"/>
<reference evidence="1 2" key="1">
    <citation type="submission" date="2014-02" db="EMBL/GenBank/DDBJ databases">
        <title>Genome sequence of Brachybacterium phenoliresistens strain W13A50.</title>
        <authorList>
            <person name="Wang X."/>
        </authorList>
    </citation>
    <scope>NUCLEOTIDE SEQUENCE [LARGE SCALE GENOMIC DNA]</scope>
    <source>
        <strain evidence="1 2">W13A50</strain>
    </source>
</reference>
<dbReference type="Proteomes" id="UP000023067">
    <property type="component" value="Unassembled WGS sequence"/>
</dbReference>
<evidence type="ECO:0000313" key="2">
    <source>
        <dbReference type="Proteomes" id="UP000023067"/>
    </source>
</evidence>
<dbReference type="EMBL" id="JDYK01000003">
    <property type="protein sequence ID" value="EWS82481.1"/>
    <property type="molecule type" value="Genomic_DNA"/>
</dbReference>
<keyword evidence="2" id="KW-1185">Reference proteome</keyword>